<dbReference type="EMBL" id="JAKXMK010000017">
    <property type="protein sequence ID" value="MCH6168132.1"/>
    <property type="molecule type" value="Genomic_DNA"/>
</dbReference>
<evidence type="ECO:0000256" key="2">
    <source>
        <dbReference type="ARBA" id="ARBA00022679"/>
    </source>
</evidence>
<comment type="caution">
    <text evidence="6">The sequence shown here is derived from an EMBL/GenBank/DDBJ whole genome shotgun (WGS) entry which is preliminary data.</text>
</comment>
<keyword evidence="4" id="KW-1133">Transmembrane helix</keyword>
<organism evidence="6 7">
    <name type="scientific">Pseudonocardia alaniniphila</name>
    <dbReference type="NCBI Taxonomy" id="75291"/>
    <lineage>
        <taxon>Bacteria</taxon>
        <taxon>Bacillati</taxon>
        <taxon>Actinomycetota</taxon>
        <taxon>Actinomycetes</taxon>
        <taxon>Pseudonocardiales</taxon>
        <taxon>Pseudonocardiaceae</taxon>
        <taxon>Pseudonocardia</taxon>
    </lineage>
</organism>
<keyword evidence="4" id="KW-0812">Transmembrane</keyword>
<dbReference type="InterPro" id="IPR020598">
    <property type="entry name" value="rRNA_Ade_methylase_Trfase_N"/>
</dbReference>
<evidence type="ECO:0000256" key="1">
    <source>
        <dbReference type="ARBA" id="ARBA00022603"/>
    </source>
</evidence>
<dbReference type="SUPFAM" id="SSF53335">
    <property type="entry name" value="S-adenosyl-L-methionine-dependent methyltransferases"/>
    <property type="match status" value="1"/>
</dbReference>
<dbReference type="CDD" id="cd02440">
    <property type="entry name" value="AdoMet_MTases"/>
    <property type="match status" value="1"/>
</dbReference>
<proteinExistence type="predicted"/>
<dbReference type="GO" id="GO:0008168">
    <property type="term" value="F:methyltransferase activity"/>
    <property type="evidence" value="ECO:0007669"/>
    <property type="project" value="UniProtKB-KW"/>
</dbReference>
<evidence type="ECO:0000313" key="7">
    <source>
        <dbReference type="Proteomes" id="UP001299970"/>
    </source>
</evidence>
<keyword evidence="2" id="KW-0808">Transferase</keyword>
<sequence length="198" mass="20772">MTAWTDHRTFLRRALRRPALIGAPAPTGPTLAAAIAAVLPATGAPTVVELGAGTGALAPAISARLAPGARYLAVELDAELVAHLRHRMPWLHVLQGDAADLPALLANAGVGPVDAIVSSLPWTLVPPQQQREMLAGIAATLAPSGVFTTITTLTALPTRVRELRRSLEATFGEVVATEPVWRNVPPSRLFVCRGPRAC</sequence>
<feature type="domain" description="Ribosomal RNA adenine methylase transferase N-terminal" evidence="5">
    <location>
        <begin position="31"/>
        <end position="157"/>
    </location>
</feature>
<protein>
    <submittedName>
        <fullName evidence="6">Methyltransferase domain-containing protein</fullName>
    </submittedName>
</protein>
<dbReference type="SMART" id="SM00650">
    <property type="entry name" value="rADc"/>
    <property type="match status" value="1"/>
</dbReference>
<dbReference type="Gene3D" id="3.40.50.150">
    <property type="entry name" value="Vaccinia Virus protein VP39"/>
    <property type="match status" value="1"/>
</dbReference>
<accession>A0ABS9THW7</accession>
<keyword evidence="3" id="KW-0949">S-adenosyl-L-methionine</keyword>
<dbReference type="RefSeq" id="WP_241038775.1">
    <property type="nucleotide sequence ID" value="NZ_BAAAJF010000001.1"/>
</dbReference>
<keyword evidence="7" id="KW-1185">Reference proteome</keyword>
<dbReference type="Pfam" id="PF13649">
    <property type="entry name" value="Methyltransf_25"/>
    <property type="match status" value="1"/>
</dbReference>
<reference evidence="6 7" key="1">
    <citation type="submission" date="2022-03" db="EMBL/GenBank/DDBJ databases">
        <title>Pseudonocardia alaer sp. nov., a novel actinomycete isolated from reed forest soil.</title>
        <authorList>
            <person name="Wang L."/>
        </authorList>
    </citation>
    <scope>NUCLEOTIDE SEQUENCE [LARGE SCALE GENOMIC DNA]</scope>
    <source>
        <strain evidence="6 7">Y-16303</strain>
    </source>
</reference>
<dbReference type="GO" id="GO:0032259">
    <property type="term" value="P:methylation"/>
    <property type="evidence" value="ECO:0007669"/>
    <property type="project" value="UniProtKB-KW"/>
</dbReference>
<evidence type="ECO:0000313" key="6">
    <source>
        <dbReference type="EMBL" id="MCH6168132.1"/>
    </source>
</evidence>
<gene>
    <name evidence="6" type="ORF">MMF94_20785</name>
</gene>
<dbReference type="Proteomes" id="UP001299970">
    <property type="component" value="Unassembled WGS sequence"/>
</dbReference>
<feature type="transmembrane region" description="Helical" evidence="4">
    <location>
        <begin position="133"/>
        <end position="156"/>
    </location>
</feature>
<evidence type="ECO:0000256" key="3">
    <source>
        <dbReference type="ARBA" id="ARBA00022691"/>
    </source>
</evidence>
<dbReference type="InterPro" id="IPR041698">
    <property type="entry name" value="Methyltransf_25"/>
</dbReference>
<evidence type="ECO:0000259" key="5">
    <source>
        <dbReference type="SMART" id="SM00650"/>
    </source>
</evidence>
<name>A0ABS9THW7_9PSEU</name>
<dbReference type="InterPro" id="IPR029063">
    <property type="entry name" value="SAM-dependent_MTases_sf"/>
</dbReference>
<keyword evidence="4" id="KW-0472">Membrane</keyword>
<evidence type="ECO:0000256" key="4">
    <source>
        <dbReference type="SAM" id="Phobius"/>
    </source>
</evidence>
<keyword evidence="1 6" id="KW-0489">Methyltransferase</keyword>